<dbReference type="GO" id="GO:0015031">
    <property type="term" value="P:protein transport"/>
    <property type="evidence" value="ECO:0007669"/>
    <property type="project" value="UniProtKB-KW"/>
</dbReference>
<organism evidence="8 9">
    <name type="scientific">Hydrotalea sandarakina</name>
    <dbReference type="NCBI Taxonomy" id="1004304"/>
    <lineage>
        <taxon>Bacteria</taxon>
        <taxon>Pseudomonadati</taxon>
        <taxon>Bacteroidota</taxon>
        <taxon>Chitinophagia</taxon>
        <taxon>Chitinophagales</taxon>
        <taxon>Chitinophagaceae</taxon>
        <taxon>Hydrotalea</taxon>
    </lineage>
</organism>
<evidence type="ECO:0000313" key="8">
    <source>
        <dbReference type="EMBL" id="PZX64819.1"/>
    </source>
</evidence>
<accession>A0A2W7SCP2</accession>
<evidence type="ECO:0000256" key="4">
    <source>
        <dbReference type="ARBA" id="ARBA00022692"/>
    </source>
</evidence>
<evidence type="ECO:0000256" key="1">
    <source>
        <dbReference type="ARBA" id="ARBA00004162"/>
    </source>
</evidence>
<evidence type="ECO:0000256" key="6">
    <source>
        <dbReference type="ARBA" id="ARBA00023136"/>
    </source>
</evidence>
<dbReference type="PANTHER" id="PTHR30558">
    <property type="entry name" value="EXBD MEMBRANE COMPONENT OF PMF-DRIVEN MACROMOLECULE IMPORT SYSTEM"/>
    <property type="match status" value="1"/>
</dbReference>
<comment type="similarity">
    <text evidence="2 7">Belongs to the ExbD/TolR family.</text>
</comment>
<keyword evidence="5" id="KW-1133">Transmembrane helix</keyword>
<dbReference type="Gene3D" id="3.30.420.270">
    <property type="match status" value="1"/>
</dbReference>
<reference evidence="8 9" key="1">
    <citation type="submission" date="2018-06" db="EMBL/GenBank/DDBJ databases">
        <title>Genomic Encyclopedia of Archaeal and Bacterial Type Strains, Phase II (KMG-II): from individual species to whole genera.</title>
        <authorList>
            <person name="Goeker M."/>
        </authorList>
    </citation>
    <scope>NUCLEOTIDE SEQUENCE [LARGE SCALE GENOMIC DNA]</scope>
    <source>
        <strain evidence="8 9">DSM 23241</strain>
    </source>
</reference>
<proteinExistence type="inferred from homology"/>
<evidence type="ECO:0000256" key="5">
    <source>
        <dbReference type="ARBA" id="ARBA00022989"/>
    </source>
</evidence>
<keyword evidence="7" id="KW-0653">Protein transport</keyword>
<keyword evidence="9" id="KW-1185">Reference proteome</keyword>
<sequence>MNIRQGIRKRHAEVHTGALNDILFILLLFFLIVSTLANPNVIKVANPKAKSDTKAKQTVVITVDKDQNIYIGQKLVPFDQLEPQLQAYLAKETDKPSVVINGDSTSHLGTAIKVMQVIKKLGATPVVAVDNNGAQ</sequence>
<name>A0A2W7SCP2_9BACT</name>
<dbReference type="Pfam" id="PF02472">
    <property type="entry name" value="ExbD"/>
    <property type="match status" value="1"/>
</dbReference>
<protein>
    <submittedName>
        <fullName evidence="8">Biopolymer transport protein ExbD</fullName>
    </submittedName>
</protein>
<evidence type="ECO:0000256" key="2">
    <source>
        <dbReference type="ARBA" id="ARBA00005811"/>
    </source>
</evidence>
<evidence type="ECO:0000256" key="3">
    <source>
        <dbReference type="ARBA" id="ARBA00022475"/>
    </source>
</evidence>
<evidence type="ECO:0000256" key="7">
    <source>
        <dbReference type="RuleBase" id="RU003879"/>
    </source>
</evidence>
<dbReference type="Proteomes" id="UP000249720">
    <property type="component" value="Unassembled WGS sequence"/>
</dbReference>
<dbReference type="RefSeq" id="WP_111293955.1">
    <property type="nucleotide sequence ID" value="NZ_QKZV01000002.1"/>
</dbReference>
<keyword evidence="4 7" id="KW-0812">Transmembrane</keyword>
<dbReference type="GO" id="GO:0022857">
    <property type="term" value="F:transmembrane transporter activity"/>
    <property type="evidence" value="ECO:0007669"/>
    <property type="project" value="InterPro"/>
</dbReference>
<comment type="caution">
    <text evidence="8">The sequence shown here is derived from an EMBL/GenBank/DDBJ whole genome shotgun (WGS) entry which is preliminary data.</text>
</comment>
<gene>
    <name evidence="8" type="ORF">LX80_01021</name>
</gene>
<evidence type="ECO:0000313" key="9">
    <source>
        <dbReference type="Proteomes" id="UP000249720"/>
    </source>
</evidence>
<dbReference type="OrthoDB" id="1375727at2"/>
<dbReference type="InterPro" id="IPR003400">
    <property type="entry name" value="ExbD"/>
</dbReference>
<keyword evidence="3" id="KW-1003">Cell membrane</keyword>
<dbReference type="PANTHER" id="PTHR30558:SF3">
    <property type="entry name" value="BIOPOLYMER TRANSPORT PROTEIN EXBD-RELATED"/>
    <property type="match status" value="1"/>
</dbReference>
<keyword evidence="7" id="KW-0813">Transport</keyword>
<dbReference type="GO" id="GO:0005886">
    <property type="term" value="C:plasma membrane"/>
    <property type="evidence" value="ECO:0007669"/>
    <property type="project" value="UniProtKB-SubCell"/>
</dbReference>
<dbReference type="AlphaFoldDB" id="A0A2W7SCP2"/>
<comment type="subcellular location">
    <subcellularLocation>
        <location evidence="1">Cell membrane</location>
        <topology evidence="1">Single-pass membrane protein</topology>
    </subcellularLocation>
    <subcellularLocation>
        <location evidence="7">Cell membrane</location>
        <topology evidence="7">Single-pass type II membrane protein</topology>
    </subcellularLocation>
</comment>
<keyword evidence="6" id="KW-0472">Membrane</keyword>
<dbReference type="EMBL" id="QKZV01000002">
    <property type="protein sequence ID" value="PZX64819.1"/>
    <property type="molecule type" value="Genomic_DNA"/>
</dbReference>